<dbReference type="GO" id="GO:0005634">
    <property type="term" value="C:nucleus"/>
    <property type="evidence" value="ECO:0007669"/>
    <property type="project" value="UniProtKB-SubCell"/>
</dbReference>
<dbReference type="VEuPathDB" id="FungiDB:MUCCIDRAFT_109407"/>
<dbReference type="GO" id="GO:0000978">
    <property type="term" value="F:RNA polymerase II cis-regulatory region sequence-specific DNA binding"/>
    <property type="evidence" value="ECO:0007669"/>
    <property type="project" value="TreeGrafter"/>
</dbReference>
<evidence type="ECO:0000256" key="5">
    <source>
        <dbReference type="ARBA" id="ARBA00022833"/>
    </source>
</evidence>
<gene>
    <name evidence="9" type="ORF">MUCCIDRAFT_109407</name>
</gene>
<evidence type="ECO:0000256" key="6">
    <source>
        <dbReference type="ARBA" id="ARBA00023242"/>
    </source>
</evidence>
<feature type="domain" description="C2H2-type" evidence="8">
    <location>
        <begin position="302"/>
        <end position="330"/>
    </location>
</feature>
<dbReference type="EMBL" id="AMYB01000003">
    <property type="protein sequence ID" value="OAD05537.1"/>
    <property type="molecule type" value="Genomic_DNA"/>
</dbReference>
<evidence type="ECO:0000256" key="1">
    <source>
        <dbReference type="ARBA" id="ARBA00004123"/>
    </source>
</evidence>
<evidence type="ECO:0000259" key="8">
    <source>
        <dbReference type="PROSITE" id="PS50157"/>
    </source>
</evidence>
<evidence type="ECO:0000256" key="4">
    <source>
        <dbReference type="ARBA" id="ARBA00022771"/>
    </source>
</evidence>
<accession>A0A168MYL1</accession>
<proteinExistence type="predicted"/>
<protein>
    <submittedName>
        <fullName evidence="9">C2H2-type zinc finger transcription factor</fullName>
    </submittedName>
</protein>
<dbReference type="Proteomes" id="UP000077051">
    <property type="component" value="Unassembled WGS sequence"/>
</dbReference>
<dbReference type="PANTHER" id="PTHR24388">
    <property type="entry name" value="ZINC FINGER PROTEIN"/>
    <property type="match status" value="1"/>
</dbReference>
<evidence type="ECO:0000313" key="9">
    <source>
        <dbReference type="EMBL" id="OAD05537.1"/>
    </source>
</evidence>
<dbReference type="GO" id="GO:0008270">
    <property type="term" value="F:zinc ion binding"/>
    <property type="evidence" value="ECO:0007669"/>
    <property type="project" value="UniProtKB-KW"/>
</dbReference>
<keyword evidence="2" id="KW-0479">Metal-binding</keyword>
<dbReference type="InterPro" id="IPR050527">
    <property type="entry name" value="Snail/Krueppel_Znf"/>
</dbReference>
<dbReference type="AlphaFoldDB" id="A0A168MYL1"/>
<keyword evidence="5" id="KW-0862">Zinc</keyword>
<dbReference type="GO" id="GO:0000981">
    <property type="term" value="F:DNA-binding transcription factor activity, RNA polymerase II-specific"/>
    <property type="evidence" value="ECO:0007669"/>
    <property type="project" value="TreeGrafter"/>
</dbReference>
<dbReference type="OrthoDB" id="2202020at2759"/>
<organism evidence="9 10">
    <name type="scientific">Mucor lusitanicus CBS 277.49</name>
    <dbReference type="NCBI Taxonomy" id="747725"/>
    <lineage>
        <taxon>Eukaryota</taxon>
        <taxon>Fungi</taxon>
        <taxon>Fungi incertae sedis</taxon>
        <taxon>Mucoromycota</taxon>
        <taxon>Mucoromycotina</taxon>
        <taxon>Mucoromycetes</taxon>
        <taxon>Mucorales</taxon>
        <taxon>Mucorineae</taxon>
        <taxon>Mucoraceae</taxon>
        <taxon>Mucor</taxon>
    </lineage>
</organism>
<name>A0A168MYL1_MUCCL</name>
<sequence length="646" mass="74462">MIKLRRSKRIEATFQSSKTPVSTLGKAKTSIGINQTLTNTTEDTSEPIDIDPVELENEETENPDNVLNGCLGFGDNVFRYQCSVCNIKTASLRSVLSHRQSVHHISPSPMKNIDLEPDTDDPKYYCKSCEKHSNGWSAYRNHLHKNHHLSLQSLQRKKHPDNITTDPNGFDYHCTACELTYQDEQAYQEHLKKHHEIKPPKCPPASTPAHSNGLYCKVCRRGYRTAETFRRHNSLLHERTKMYDNPEIMPDVMDRNNYCGNCQQAFRDKDSYQQHLFRAHRIDCRRAQAREEAKFDIKDLKRYCRYCDRIFSSIDAYLNHLFLIHSIRRPENNKGGLQPDADDPNNYCRVCQRRYVEIQQFRSHLRTKHNMILQPSQRHKNHKPLPSDANNWNFREFYKALADSPLLSKDFSIIDLSPAIARLHAMGPNLDMPLLSLTQKLGFLLGLYGPVRASDVERINDDYTKLLAAAEAGKQGSLKLVILAASKKRQGRPIGKNRDYPTTHCRQSVSRLMLPGIQATRGCHVYRPTLPPHLSCLWAVFVPSCNVVIPAIHKRIKETQLPGHERFEKHYNRIIQNKYSINSKVMLLDPVISPKLHPRWLGPYFIKNYTRNGRYILANSTVDMLSHDVVATQTIRPVDLFDSHAT</sequence>
<feature type="domain" description="C2H2-type" evidence="8">
    <location>
        <begin position="172"/>
        <end position="199"/>
    </location>
</feature>
<evidence type="ECO:0000256" key="3">
    <source>
        <dbReference type="ARBA" id="ARBA00022737"/>
    </source>
</evidence>
<dbReference type="PROSITE" id="PS00028">
    <property type="entry name" value="ZINC_FINGER_C2H2_1"/>
    <property type="match status" value="5"/>
</dbReference>
<dbReference type="STRING" id="747725.A0A168MYL1"/>
<dbReference type="Pfam" id="PF12874">
    <property type="entry name" value="zf-met"/>
    <property type="match status" value="1"/>
</dbReference>
<keyword evidence="6" id="KW-0539">Nucleus</keyword>
<dbReference type="Gene3D" id="3.30.160.60">
    <property type="entry name" value="Classic Zinc Finger"/>
    <property type="match status" value="1"/>
</dbReference>
<evidence type="ECO:0000256" key="2">
    <source>
        <dbReference type="ARBA" id="ARBA00022723"/>
    </source>
</evidence>
<keyword evidence="10" id="KW-1185">Reference proteome</keyword>
<reference evidence="9 10" key="1">
    <citation type="submission" date="2015-06" db="EMBL/GenBank/DDBJ databases">
        <title>Expansion of signal transduction pathways in fungi by whole-genome duplication.</title>
        <authorList>
            <consortium name="DOE Joint Genome Institute"/>
            <person name="Corrochano L.M."/>
            <person name="Kuo A."/>
            <person name="Marcet-Houben M."/>
            <person name="Polaino S."/>
            <person name="Salamov A."/>
            <person name="Villalobos J.M."/>
            <person name="Alvarez M.I."/>
            <person name="Avalos J."/>
            <person name="Benito E.P."/>
            <person name="Benoit I."/>
            <person name="Burger G."/>
            <person name="Camino L.P."/>
            <person name="Canovas D."/>
            <person name="Cerda-Olmedo E."/>
            <person name="Cheng J.-F."/>
            <person name="Dominguez A."/>
            <person name="Elias M."/>
            <person name="Eslava A.P."/>
            <person name="Glaser F."/>
            <person name="Grimwood J."/>
            <person name="Gutierrez G."/>
            <person name="Heitman J."/>
            <person name="Henrissat B."/>
            <person name="Iturriaga E.A."/>
            <person name="Lang B.F."/>
            <person name="Lavin J.L."/>
            <person name="Lee S."/>
            <person name="Li W."/>
            <person name="Lindquist E."/>
            <person name="Lopez-Garcia S."/>
            <person name="Luque E.M."/>
            <person name="Marcos A.T."/>
            <person name="Martin J."/>
            <person name="Mccluskey K."/>
            <person name="Medina H.R."/>
            <person name="Miralles-Duran A."/>
            <person name="Miyazaki A."/>
            <person name="Munoz-Torres E."/>
            <person name="Oguiza J.A."/>
            <person name="Ohm R."/>
            <person name="Olmedo M."/>
            <person name="Orejas M."/>
            <person name="Ortiz-Castellanos L."/>
            <person name="Pisabarro A.G."/>
            <person name="Rodriguez-Romero J."/>
            <person name="Ruiz-Herrera J."/>
            <person name="Ruiz-Vazquez R."/>
            <person name="Sanz C."/>
            <person name="Schackwitz W."/>
            <person name="Schmutz J."/>
            <person name="Shahriari M."/>
            <person name="Shelest E."/>
            <person name="Silva-Franco F."/>
            <person name="Soanes D."/>
            <person name="Syed K."/>
            <person name="Tagua V.G."/>
            <person name="Talbot N.J."/>
            <person name="Thon M."/>
            <person name="De Vries R.P."/>
            <person name="Wiebenga A."/>
            <person name="Yadav J.S."/>
            <person name="Braun E.L."/>
            <person name="Baker S."/>
            <person name="Garre V."/>
            <person name="Horwitz B."/>
            <person name="Torres-Martinez S."/>
            <person name="Idnurm A."/>
            <person name="Herrera-Estrella A."/>
            <person name="Gabaldon T."/>
            <person name="Grigoriev I.V."/>
        </authorList>
    </citation>
    <scope>NUCLEOTIDE SEQUENCE [LARGE SCALE GENOMIC DNA]</scope>
    <source>
        <strain evidence="9 10">CBS 277.49</strain>
    </source>
</reference>
<keyword evidence="4 7" id="KW-0863">Zinc-finger</keyword>
<evidence type="ECO:0000256" key="7">
    <source>
        <dbReference type="PROSITE-ProRule" id="PRU00042"/>
    </source>
</evidence>
<comment type="subcellular location">
    <subcellularLocation>
        <location evidence="1">Nucleus</location>
    </subcellularLocation>
</comment>
<evidence type="ECO:0000313" key="10">
    <source>
        <dbReference type="Proteomes" id="UP000077051"/>
    </source>
</evidence>
<dbReference type="PROSITE" id="PS50157">
    <property type="entry name" value="ZINC_FINGER_C2H2_2"/>
    <property type="match status" value="2"/>
</dbReference>
<keyword evidence="3" id="KW-0677">Repeat</keyword>
<dbReference type="InterPro" id="IPR013087">
    <property type="entry name" value="Znf_C2H2_type"/>
</dbReference>
<comment type="caution">
    <text evidence="9">The sequence shown here is derived from an EMBL/GenBank/DDBJ whole genome shotgun (WGS) entry which is preliminary data.</text>
</comment>
<dbReference type="PANTHER" id="PTHR24388:SF54">
    <property type="entry name" value="PROTEIN ESCARGOT"/>
    <property type="match status" value="1"/>
</dbReference>
<dbReference type="SMART" id="SM00355">
    <property type="entry name" value="ZnF_C2H2"/>
    <property type="match status" value="7"/>
</dbReference>